<sequence>MLMGLDSSKLLLIPL</sequence>
<organism evidence="1">
    <name type="scientific">Arundo donax</name>
    <name type="common">Giant reed</name>
    <name type="synonym">Donax arundinaceus</name>
    <dbReference type="NCBI Taxonomy" id="35708"/>
    <lineage>
        <taxon>Eukaryota</taxon>
        <taxon>Viridiplantae</taxon>
        <taxon>Streptophyta</taxon>
        <taxon>Embryophyta</taxon>
        <taxon>Tracheophyta</taxon>
        <taxon>Spermatophyta</taxon>
        <taxon>Magnoliopsida</taxon>
        <taxon>Liliopsida</taxon>
        <taxon>Poales</taxon>
        <taxon>Poaceae</taxon>
        <taxon>PACMAD clade</taxon>
        <taxon>Arundinoideae</taxon>
        <taxon>Arundineae</taxon>
        <taxon>Arundo</taxon>
    </lineage>
</organism>
<protein>
    <submittedName>
        <fullName evidence="1">Uncharacterized protein</fullName>
    </submittedName>
</protein>
<dbReference type="EMBL" id="GBRH01205205">
    <property type="protein sequence ID" value="JAD92690.1"/>
    <property type="molecule type" value="Transcribed_RNA"/>
</dbReference>
<reference evidence="1" key="2">
    <citation type="journal article" date="2015" name="Data Brief">
        <title>Shoot transcriptome of the giant reed, Arundo donax.</title>
        <authorList>
            <person name="Barrero R.A."/>
            <person name="Guerrero F.D."/>
            <person name="Moolhuijzen P."/>
            <person name="Goolsby J.A."/>
            <person name="Tidwell J."/>
            <person name="Bellgard S.E."/>
            <person name="Bellgard M.I."/>
        </authorList>
    </citation>
    <scope>NUCLEOTIDE SEQUENCE</scope>
    <source>
        <tissue evidence="1">Shoot tissue taken approximately 20 cm above the soil surface</tissue>
    </source>
</reference>
<reference evidence="1" key="1">
    <citation type="submission" date="2014-09" db="EMBL/GenBank/DDBJ databases">
        <authorList>
            <person name="Magalhaes I.L.F."/>
            <person name="Oliveira U."/>
            <person name="Santos F.R."/>
            <person name="Vidigal T.H.D.A."/>
            <person name="Brescovit A.D."/>
            <person name="Santos A.J."/>
        </authorList>
    </citation>
    <scope>NUCLEOTIDE SEQUENCE</scope>
    <source>
        <tissue evidence="1">Shoot tissue taken approximately 20 cm above the soil surface</tissue>
    </source>
</reference>
<name>A0A0A9E489_ARUDO</name>
<accession>A0A0A9E489</accession>
<evidence type="ECO:0000313" key="1">
    <source>
        <dbReference type="EMBL" id="JAD92690.1"/>
    </source>
</evidence>
<proteinExistence type="predicted"/>